<evidence type="ECO:0000313" key="1">
    <source>
        <dbReference type="EMBL" id="CAG8833888.1"/>
    </source>
</evidence>
<sequence length="40" mass="4555">FHPGESSRFTHTAGRLMIAFTCKVCSHRSTKTMSKQAYNH</sequence>
<name>A0ACA9SAW9_9GLOM</name>
<dbReference type="Proteomes" id="UP000789920">
    <property type="component" value="Unassembled WGS sequence"/>
</dbReference>
<keyword evidence="2" id="KW-1185">Reference proteome</keyword>
<evidence type="ECO:0000313" key="2">
    <source>
        <dbReference type="Proteomes" id="UP000789920"/>
    </source>
</evidence>
<accession>A0ACA9SAW9</accession>
<organism evidence="1 2">
    <name type="scientific">Racocetra persica</name>
    <dbReference type="NCBI Taxonomy" id="160502"/>
    <lineage>
        <taxon>Eukaryota</taxon>
        <taxon>Fungi</taxon>
        <taxon>Fungi incertae sedis</taxon>
        <taxon>Mucoromycota</taxon>
        <taxon>Glomeromycotina</taxon>
        <taxon>Glomeromycetes</taxon>
        <taxon>Diversisporales</taxon>
        <taxon>Gigasporaceae</taxon>
        <taxon>Racocetra</taxon>
    </lineage>
</organism>
<comment type="caution">
    <text evidence="1">The sequence shown here is derived from an EMBL/GenBank/DDBJ whole genome shotgun (WGS) entry which is preliminary data.</text>
</comment>
<feature type="non-terminal residue" evidence="1">
    <location>
        <position position="1"/>
    </location>
</feature>
<gene>
    <name evidence="1" type="ORF">RPERSI_LOCUS28994</name>
</gene>
<dbReference type="EMBL" id="CAJVQC010107660">
    <property type="protein sequence ID" value="CAG8833888.1"/>
    <property type="molecule type" value="Genomic_DNA"/>
</dbReference>
<feature type="non-terminal residue" evidence="1">
    <location>
        <position position="40"/>
    </location>
</feature>
<reference evidence="1" key="1">
    <citation type="submission" date="2021-06" db="EMBL/GenBank/DDBJ databases">
        <authorList>
            <person name="Kallberg Y."/>
            <person name="Tangrot J."/>
            <person name="Rosling A."/>
        </authorList>
    </citation>
    <scope>NUCLEOTIDE SEQUENCE</scope>
    <source>
        <strain evidence="1">MA461A</strain>
    </source>
</reference>
<protein>
    <submittedName>
        <fullName evidence="1">31067_t:CDS:1</fullName>
    </submittedName>
</protein>
<proteinExistence type="predicted"/>